<organism evidence="4 5">
    <name type="scientific">Pedobacter ginsengiterrae</name>
    <dbReference type="NCBI Taxonomy" id="871696"/>
    <lineage>
        <taxon>Bacteria</taxon>
        <taxon>Pseudomonadati</taxon>
        <taxon>Bacteroidota</taxon>
        <taxon>Sphingobacteriia</taxon>
        <taxon>Sphingobacteriales</taxon>
        <taxon>Sphingobacteriaceae</taxon>
        <taxon>Pedobacter</taxon>
    </lineage>
</organism>
<dbReference type="InterPro" id="IPR019257">
    <property type="entry name" value="MeTrfase_dom"/>
</dbReference>
<dbReference type="PANTHER" id="PTHR43397:SF1">
    <property type="entry name" value="ERGOTHIONEINE BIOSYNTHESIS PROTEIN 1"/>
    <property type="match status" value="1"/>
</dbReference>
<dbReference type="EMBL" id="BAABAK010000009">
    <property type="protein sequence ID" value="GAA3965672.1"/>
    <property type="molecule type" value="Genomic_DNA"/>
</dbReference>
<evidence type="ECO:0000313" key="4">
    <source>
        <dbReference type="EMBL" id="GAA3965672.1"/>
    </source>
</evidence>
<comment type="caution">
    <text evidence="4">The sequence shown here is derived from an EMBL/GenBank/DDBJ whole genome shotgun (WGS) entry which is preliminary data.</text>
</comment>
<feature type="domain" description="Histidine-specific methyltransferase SAM-dependent" evidence="3">
    <location>
        <begin position="16"/>
        <end position="320"/>
    </location>
</feature>
<dbReference type="Gene3D" id="3.40.50.150">
    <property type="entry name" value="Vaccinia Virus protein VP39"/>
    <property type="match status" value="1"/>
</dbReference>
<evidence type="ECO:0000256" key="2">
    <source>
        <dbReference type="ARBA" id="ARBA00022679"/>
    </source>
</evidence>
<dbReference type="Pfam" id="PF10017">
    <property type="entry name" value="Methyltransf_33"/>
    <property type="match status" value="1"/>
</dbReference>
<keyword evidence="2" id="KW-0808">Transferase</keyword>
<protein>
    <submittedName>
        <fullName evidence="4">L-histidine N(Alpha)-methyltransferase</fullName>
    </submittedName>
</protein>
<accession>A0ABP7PHV2</accession>
<evidence type="ECO:0000259" key="3">
    <source>
        <dbReference type="Pfam" id="PF10017"/>
    </source>
</evidence>
<evidence type="ECO:0000256" key="1">
    <source>
        <dbReference type="ARBA" id="ARBA00022603"/>
    </source>
</evidence>
<sequence length="322" mass="36591">MISTEKTAITNTEFLHETLEGLNAEPKRMYSKYFYDEAGDVIFQQIMDMEEYYLTNAEMEIMKHQANEIADSVSGDDSAFDLIELGAGDATKSIHLLKALIDKKLDFKYFPIDISAHVISELELNLPAKLPALNFEGLNGDYFKMLKKATELSDRKKVVLFMGANIGNMDIDEAQTFCAGLKHLLSPNDILIIGFDLKKNPKKILDAYSDKAGITRAFNLNLLTRINRELDGNFNTNAFEHYASYNPENGACKSYLISLQNQKVTIGNADFHFEKDEYILMEISQKYSKQEIEELANASGFKVVQYFSDQQHYFVDAVWKVA</sequence>
<dbReference type="PIRSF" id="PIRSF018005">
    <property type="entry name" value="UCP018005"/>
    <property type="match status" value="1"/>
</dbReference>
<reference evidence="5" key="1">
    <citation type="journal article" date="2019" name="Int. J. Syst. Evol. Microbiol.">
        <title>The Global Catalogue of Microorganisms (GCM) 10K type strain sequencing project: providing services to taxonomists for standard genome sequencing and annotation.</title>
        <authorList>
            <consortium name="The Broad Institute Genomics Platform"/>
            <consortium name="The Broad Institute Genome Sequencing Center for Infectious Disease"/>
            <person name="Wu L."/>
            <person name="Ma J."/>
        </authorList>
    </citation>
    <scope>NUCLEOTIDE SEQUENCE [LARGE SCALE GENOMIC DNA]</scope>
    <source>
        <strain evidence="5">JCM 17338</strain>
    </source>
</reference>
<dbReference type="PANTHER" id="PTHR43397">
    <property type="entry name" value="ERGOTHIONEINE BIOSYNTHESIS PROTEIN 1"/>
    <property type="match status" value="1"/>
</dbReference>
<dbReference type="InterPro" id="IPR051128">
    <property type="entry name" value="EgtD_Methyltrsf_superfamily"/>
</dbReference>
<dbReference type="Proteomes" id="UP001501081">
    <property type="component" value="Unassembled WGS sequence"/>
</dbReference>
<gene>
    <name evidence="4" type="primary">egtD</name>
    <name evidence="4" type="ORF">GCM10022246_18380</name>
</gene>
<keyword evidence="5" id="KW-1185">Reference proteome</keyword>
<proteinExistence type="predicted"/>
<dbReference type="InterPro" id="IPR029063">
    <property type="entry name" value="SAM-dependent_MTases_sf"/>
</dbReference>
<dbReference type="SUPFAM" id="SSF53335">
    <property type="entry name" value="S-adenosyl-L-methionine-dependent methyltransferases"/>
    <property type="match status" value="1"/>
</dbReference>
<keyword evidence="1" id="KW-0489">Methyltransferase</keyword>
<dbReference type="InterPro" id="IPR017804">
    <property type="entry name" value="MeTrfase_EgtD-like"/>
</dbReference>
<name>A0ABP7PHV2_9SPHI</name>
<evidence type="ECO:0000313" key="5">
    <source>
        <dbReference type="Proteomes" id="UP001501081"/>
    </source>
</evidence>